<keyword evidence="1" id="KW-0472">Membrane</keyword>
<keyword evidence="1" id="KW-0812">Transmembrane</keyword>
<keyword evidence="1" id="KW-1133">Transmembrane helix</keyword>
<organism evidence="2 3">
    <name type="scientific">Roseicella frigidaeris</name>
    <dbReference type="NCBI Taxonomy" id="2230885"/>
    <lineage>
        <taxon>Bacteria</taxon>
        <taxon>Pseudomonadati</taxon>
        <taxon>Pseudomonadota</taxon>
        <taxon>Alphaproteobacteria</taxon>
        <taxon>Acetobacterales</taxon>
        <taxon>Roseomonadaceae</taxon>
        <taxon>Roseicella</taxon>
    </lineage>
</organism>
<feature type="transmembrane region" description="Helical" evidence="1">
    <location>
        <begin position="153"/>
        <end position="172"/>
    </location>
</feature>
<feature type="transmembrane region" description="Helical" evidence="1">
    <location>
        <begin position="49"/>
        <end position="68"/>
    </location>
</feature>
<name>A0A327M805_9PROT</name>
<evidence type="ECO:0000256" key="1">
    <source>
        <dbReference type="SAM" id="Phobius"/>
    </source>
</evidence>
<dbReference type="AlphaFoldDB" id="A0A327M805"/>
<reference evidence="3" key="1">
    <citation type="submission" date="2018-06" db="EMBL/GenBank/DDBJ databases">
        <authorList>
            <person name="Khan S.A."/>
        </authorList>
    </citation>
    <scope>NUCLEOTIDE SEQUENCE [LARGE SCALE GENOMIC DNA]</scope>
    <source>
        <strain evidence="3">DB-1506</strain>
    </source>
</reference>
<evidence type="ECO:0000313" key="3">
    <source>
        <dbReference type="Proteomes" id="UP000249065"/>
    </source>
</evidence>
<feature type="transmembrane region" description="Helical" evidence="1">
    <location>
        <begin position="75"/>
        <end position="95"/>
    </location>
</feature>
<protein>
    <recommendedName>
        <fullName evidence="4">Intracellular septation protein A</fullName>
    </recommendedName>
</protein>
<evidence type="ECO:0008006" key="4">
    <source>
        <dbReference type="Google" id="ProtNLM"/>
    </source>
</evidence>
<dbReference type="RefSeq" id="WP_111469812.1">
    <property type="nucleotide sequence ID" value="NZ_QLIX01000006.1"/>
</dbReference>
<proteinExistence type="predicted"/>
<dbReference type="Proteomes" id="UP000249065">
    <property type="component" value="Unassembled WGS sequence"/>
</dbReference>
<comment type="caution">
    <text evidence="2">The sequence shown here is derived from an EMBL/GenBank/DDBJ whole genome shotgun (WGS) entry which is preliminary data.</text>
</comment>
<evidence type="ECO:0000313" key="2">
    <source>
        <dbReference type="EMBL" id="RAI59060.1"/>
    </source>
</evidence>
<dbReference type="OrthoDB" id="9774675at2"/>
<accession>A0A327M805</accession>
<keyword evidence="3" id="KW-1185">Reference proteome</keyword>
<sequence length="182" mass="19123">MAILLAFSPFLAFALLDRLAGPTPGLVAGAFVAAGLLLRDRLAGRAPKLLELGTMLLFGALALIALVLRPDWSVIGVRLAVDAGLLLIILASLALRRPFTLAYAREQVAPALWASPGFLRTNMVISGVWGLAFAVMVAAEAALLLVPGMPPKLGILVIVLALVGAIQFTGWYPARVRARHAA</sequence>
<dbReference type="EMBL" id="QLIX01000006">
    <property type="protein sequence ID" value="RAI59060.1"/>
    <property type="molecule type" value="Genomic_DNA"/>
</dbReference>
<feature type="transmembrane region" description="Helical" evidence="1">
    <location>
        <begin position="123"/>
        <end position="146"/>
    </location>
</feature>
<gene>
    <name evidence="2" type="ORF">DOO78_11020</name>
</gene>